<dbReference type="InterPro" id="IPR036390">
    <property type="entry name" value="WH_DNA-bd_sf"/>
</dbReference>
<dbReference type="PANTHER" id="PTHR18964:SF149">
    <property type="entry name" value="BIFUNCTIONAL UDP-N-ACETYLGLUCOSAMINE 2-EPIMERASE_N-ACETYLMANNOSAMINE KINASE"/>
    <property type="match status" value="1"/>
</dbReference>
<accession>A0A6J4NRZ9</accession>
<dbReference type="InterPro" id="IPR005471">
    <property type="entry name" value="Tscrpt_reg_IclR_N"/>
</dbReference>
<dbReference type="AlphaFoldDB" id="A0A6J4NRZ9"/>
<evidence type="ECO:0000256" key="1">
    <source>
        <dbReference type="ARBA" id="ARBA00006479"/>
    </source>
</evidence>
<organism evidence="4">
    <name type="scientific">uncultured Propionibacteriaceae bacterium</name>
    <dbReference type="NCBI Taxonomy" id="257457"/>
    <lineage>
        <taxon>Bacteria</taxon>
        <taxon>Bacillati</taxon>
        <taxon>Actinomycetota</taxon>
        <taxon>Actinomycetes</taxon>
        <taxon>Propionibacteriales</taxon>
        <taxon>Propionibacteriaceae</taxon>
        <taxon>environmental samples</taxon>
    </lineage>
</organism>
<reference evidence="4" key="1">
    <citation type="submission" date="2020-02" db="EMBL/GenBank/DDBJ databases">
        <authorList>
            <person name="Meier V. D."/>
        </authorList>
    </citation>
    <scope>NUCLEOTIDE SEQUENCE</scope>
    <source>
        <strain evidence="4">AVDCRST_MAG75</strain>
    </source>
</reference>
<dbReference type="Gene3D" id="3.30.420.40">
    <property type="match status" value="2"/>
</dbReference>
<evidence type="ECO:0000259" key="3">
    <source>
        <dbReference type="Pfam" id="PF09339"/>
    </source>
</evidence>
<sequence>MPSPDSAQAAVRHANSASCLQVLREGAAPLTVTEMAELTALSRPTVDAVMTELSRHQVVRVEQAAPRIGAGRPARRFTFDAAAGHVAGIDAGPHSVRVMVGDLAGTVVATTCTALPEQLAAETRLTAVRGCLAGALEEALVAPDSLRAACIAVPGILSHDDTIVSSLAVPEWVGYPLVTTLQQSWGCPVAVENDIKLAALAEHRLGSVPDNAALTFVQIGHRVSVALIMDGTILQGSHRLAGELGSLRGMKWTTTSTRGELRWLTADSAKAVFARAAAGDSAAAAEIEDFCGEIAPKIATIILTIDPDVVVIGGGLSRAGQQLLGPLTAAVHHLLMTPEKPTILGSTLVSEGAVCGALGLAFERWSPDIFGVLAVPPPWPAWKPQSPAPTSDLSNLTPPREKAR</sequence>
<protein>
    <recommendedName>
        <fullName evidence="3">HTH iclR-type domain-containing protein</fullName>
    </recommendedName>
</protein>
<dbReference type="EMBL" id="CADCUO010000087">
    <property type="protein sequence ID" value="CAA9390069.1"/>
    <property type="molecule type" value="Genomic_DNA"/>
</dbReference>
<dbReference type="Pfam" id="PF09339">
    <property type="entry name" value="HTH_IclR"/>
    <property type="match status" value="1"/>
</dbReference>
<name>A0A6J4NRZ9_9ACTN</name>
<dbReference type="GO" id="GO:0006355">
    <property type="term" value="P:regulation of DNA-templated transcription"/>
    <property type="evidence" value="ECO:0007669"/>
    <property type="project" value="InterPro"/>
</dbReference>
<evidence type="ECO:0000313" key="4">
    <source>
        <dbReference type="EMBL" id="CAA9390069.1"/>
    </source>
</evidence>
<dbReference type="SUPFAM" id="SSF53067">
    <property type="entry name" value="Actin-like ATPase domain"/>
    <property type="match status" value="1"/>
</dbReference>
<dbReference type="InterPro" id="IPR036388">
    <property type="entry name" value="WH-like_DNA-bd_sf"/>
</dbReference>
<gene>
    <name evidence="4" type="ORF">AVDCRST_MAG75-1511</name>
</gene>
<comment type="similarity">
    <text evidence="1">Belongs to the ROK (NagC/XylR) family.</text>
</comment>
<proteinExistence type="inferred from homology"/>
<feature type="domain" description="HTH iclR-type" evidence="3">
    <location>
        <begin position="20"/>
        <end position="60"/>
    </location>
</feature>
<feature type="region of interest" description="Disordered" evidence="2">
    <location>
        <begin position="381"/>
        <end position="404"/>
    </location>
</feature>
<dbReference type="CDD" id="cd23763">
    <property type="entry name" value="ASKHA_ATPase_ROK"/>
    <property type="match status" value="1"/>
</dbReference>
<dbReference type="Gene3D" id="1.10.10.10">
    <property type="entry name" value="Winged helix-like DNA-binding domain superfamily/Winged helix DNA-binding domain"/>
    <property type="match status" value="1"/>
</dbReference>
<dbReference type="Pfam" id="PF00480">
    <property type="entry name" value="ROK"/>
    <property type="match status" value="2"/>
</dbReference>
<dbReference type="PANTHER" id="PTHR18964">
    <property type="entry name" value="ROK (REPRESSOR, ORF, KINASE) FAMILY"/>
    <property type="match status" value="1"/>
</dbReference>
<dbReference type="SUPFAM" id="SSF46785">
    <property type="entry name" value="Winged helix' DNA-binding domain"/>
    <property type="match status" value="1"/>
</dbReference>
<dbReference type="InterPro" id="IPR000600">
    <property type="entry name" value="ROK"/>
</dbReference>
<dbReference type="InterPro" id="IPR043129">
    <property type="entry name" value="ATPase_NBD"/>
</dbReference>
<dbReference type="GO" id="GO:0003677">
    <property type="term" value="F:DNA binding"/>
    <property type="evidence" value="ECO:0007669"/>
    <property type="project" value="InterPro"/>
</dbReference>
<evidence type="ECO:0000256" key="2">
    <source>
        <dbReference type="SAM" id="MobiDB-lite"/>
    </source>
</evidence>